<dbReference type="Gene3D" id="2.30.110.20">
    <property type="entry name" value="Hcp1-like"/>
    <property type="match status" value="1"/>
</dbReference>
<sequence length="157" mass="16672">MPIFVDYEGIPGEATTEGYKKQIEINSFQLGVGRGIASAYGQSTRESGIASVSEITVTKPSDGSSPKLFVAALTGTLDKKVKISFVRTASGSVQTYMEYNLEGCGISGYSISSGGDRPSESVSFNFDKIEFKYMLVGDNLSGEPETVSYDLSTGKTG</sequence>
<reference evidence="1 2" key="1">
    <citation type="submission" date="2020-03" db="EMBL/GenBank/DDBJ databases">
        <authorList>
            <person name="Sun Q."/>
        </authorList>
    </citation>
    <scope>NUCLEOTIDE SEQUENCE [LARGE SCALE GENOMIC DNA]</scope>
    <source>
        <strain evidence="1 2">JC162</strain>
    </source>
</reference>
<dbReference type="InterPro" id="IPR036624">
    <property type="entry name" value="Hcp1-lik_sf"/>
</dbReference>
<dbReference type="Proteomes" id="UP000548582">
    <property type="component" value="Unassembled WGS sequence"/>
</dbReference>
<dbReference type="Pfam" id="PF05638">
    <property type="entry name" value="T6SS_HCP"/>
    <property type="match status" value="1"/>
</dbReference>
<protein>
    <submittedName>
        <fullName evidence="1">Type VI secretion system tube protein Hcp</fullName>
    </submittedName>
</protein>
<proteinExistence type="predicted"/>
<dbReference type="InterPro" id="IPR008514">
    <property type="entry name" value="T6SS_Hcp"/>
</dbReference>
<dbReference type="EMBL" id="JABBKX010000001">
    <property type="protein sequence ID" value="NMJ39947.1"/>
    <property type="molecule type" value="Genomic_DNA"/>
</dbReference>
<keyword evidence="2" id="KW-1185">Reference proteome</keyword>
<dbReference type="RefSeq" id="WP_170052248.1">
    <property type="nucleotide sequence ID" value="NZ_JABBKX010000001.1"/>
</dbReference>
<dbReference type="InterPro" id="IPR053165">
    <property type="entry name" value="HSI-I_assembly_Hcp1"/>
</dbReference>
<comment type="caution">
    <text evidence="1">The sequence shown here is derived from an EMBL/GenBank/DDBJ whole genome shotgun (WGS) entry which is preliminary data.</text>
</comment>
<evidence type="ECO:0000313" key="2">
    <source>
        <dbReference type="Proteomes" id="UP000548582"/>
    </source>
</evidence>
<accession>A0A848E8P5</accession>
<evidence type="ECO:0000313" key="1">
    <source>
        <dbReference type="EMBL" id="NMJ39947.1"/>
    </source>
</evidence>
<dbReference type="PANTHER" id="PTHR36152:SF1">
    <property type="entry name" value="UBIQUITIN-LIKE DOMAIN-CONTAINING PROTEIN"/>
    <property type="match status" value="1"/>
</dbReference>
<organism evidence="1 2">
    <name type="scientific">Neoroseomonas marina</name>
    <dbReference type="NCBI Taxonomy" id="1232220"/>
    <lineage>
        <taxon>Bacteria</taxon>
        <taxon>Pseudomonadati</taxon>
        <taxon>Pseudomonadota</taxon>
        <taxon>Alphaproteobacteria</taxon>
        <taxon>Acetobacterales</taxon>
        <taxon>Acetobacteraceae</taxon>
        <taxon>Neoroseomonas</taxon>
    </lineage>
</organism>
<dbReference type="SUPFAM" id="SSF141452">
    <property type="entry name" value="Hcp1-like"/>
    <property type="match status" value="1"/>
</dbReference>
<gene>
    <name evidence="1" type="ORF">GWK16_01745</name>
</gene>
<name>A0A848E8P5_9PROT</name>
<dbReference type="AlphaFoldDB" id="A0A848E8P5"/>
<dbReference type="PANTHER" id="PTHR36152">
    <property type="entry name" value="CYTOPLASMIC PROTEIN-RELATED"/>
    <property type="match status" value="1"/>
</dbReference>